<feature type="compositionally biased region" description="Basic and acidic residues" evidence="4">
    <location>
        <begin position="1275"/>
        <end position="1288"/>
    </location>
</feature>
<name>A0AA88YMT9_PINIB</name>
<gene>
    <name evidence="5" type="ORF">FSP39_006765</name>
</gene>
<feature type="region of interest" description="Disordered" evidence="4">
    <location>
        <begin position="2364"/>
        <end position="2404"/>
    </location>
</feature>
<dbReference type="InterPro" id="IPR036770">
    <property type="entry name" value="Ankyrin_rpt-contain_sf"/>
</dbReference>
<feature type="compositionally biased region" description="Polar residues" evidence="4">
    <location>
        <begin position="1264"/>
        <end position="1273"/>
    </location>
</feature>
<protein>
    <submittedName>
        <fullName evidence="5">Uncharacterized protein</fullName>
    </submittedName>
</protein>
<dbReference type="Proteomes" id="UP001186944">
    <property type="component" value="Unassembled WGS sequence"/>
</dbReference>
<feature type="region of interest" description="Disordered" evidence="4">
    <location>
        <begin position="1333"/>
        <end position="1359"/>
    </location>
</feature>
<dbReference type="Pfam" id="PF00023">
    <property type="entry name" value="Ank"/>
    <property type="match status" value="1"/>
</dbReference>
<feature type="region of interest" description="Disordered" evidence="4">
    <location>
        <begin position="793"/>
        <end position="835"/>
    </location>
</feature>
<evidence type="ECO:0000256" key="2">
    <source>
        <dbReference type="ARBA" id="ARBA00023043"/>
    </source>
</evidence>
<evidence type="ECO:0000256" key="3">
    <source>
        <dbReference type="PROSITE-ProRule" id="PRU00023"/>
    </source>
</evidence>
<feature type="compositionally biased region" description="Polar residues" evidence="4">
    <location>
        <begin position="690"/>
        <end position="700"/>
    </location>
</feature>
<keyword evidence="6" id="KW-1185">Reference proteome</keyword>
<feature type="compositionally biased region" description="Basic and acidic residues" evidence="4">
    <location>
        <begin position="1161"/>
        <end position="1175"/>
    </location>
</feature>
<dbReference type="PANTHER" id="PTHR24198:SF165">
    <property type="entry name" value="ANKYRIN REPEAT-CONTAINING PROTEIN-RELATED"/>
    <property type="match status" value="1"/>
</dbReference>
<reference evidence="5" key="1">
    <citation type="submission" date="2019-08" db="EMBL/GenBank/DDBJ databases">
        <title>The improved chromosome-level genome for the pearl oyster Pinctada fucata martensii using PacBio sequencing and Hi-C.</title>
        <authorList>
            <person name="Zheng Z."/>
        </authorList>
    </citation>
    <scope>NUCLEOTIDE SEQUENCE</scope>
    <source>
        <strain evidence="5">ZZ-2019</strain>
        <tissue evidence="5">Adductor muscle</tissue>
    </source>
</reference>
<feature type="compositionally biased region" description="Polar residues" evidence="4">
    <location>
        <begin position="1583"/>
        <end position="1621"/>
    </location>
</feature>
<evidence type="ECO:0000313" key="5">
    <source>
        <dbReference type="EMBL" id="KAK3101844.1"/>
    </source>
</evidence>
<accession>A0AA88YMT9</accession>
<feature type="region of interest" description="Disordered" evidence="4">
    <location>
        <begin position="2278"/>
        <end position="2314"/>
    </location>
</feature>
<dbReference type="EMBL" id="VSWD01000005">
    <property type="protein sequence ID" value="KAK3101844.1"/>
    <property type="molecule type" value="Genomic_DNA"/>
</dbReference>
<feature type="region of interest" description="Disordered" evidence="4">
    <location>
        <begin position="1122"/>
        <end position="1187"/>
    </location>
</feature>
<feature type="compositionally biased region" description="Basic and acidic residues" evidence="4">
    <location>
        <begin position="706"/>
        <end position="722"/>
    </location>
</feature>
<feature type="repeat" description="ANK" evidence="3">
    <location>
        <begin position="634"/>
        <end position="666"/>
    </location>
</feature>
<feature type="compositionally biased region" description="Basic and acidic residues" evidence="4">
    <location>
        <begin position="1082"/>
        <end position="1094"/>
    </location>
</feature>
<feature type="compositionally biased region" description="Polar residues" evidence="4">
    <location>
        <begin position="2168"/>
        <end position="2179"/>
    </location>
</feature>
<feature type="compositionally biased region" description="Basic and acidic residues" evidence="4">
    <location>
        <begin position="2278"/>
        <end position="2288"/>
    </location>
</feature>
<organism evidence="5 6">
    <name type="scientific">Pinctada imbricata</name>
    <name type="common">Atlantic pearl-oyster</name>
    <name type="synonym">Pinctada martensii</name>
    <dbReference type="NCBI Taxonomy" id="66713"/>
    <lineage>
        <taxon>Eukaryota</taxon>
        <taxon>Metazoa</taxon>
        <taxon>Spiralia</taxon>
        <taxon>Lophotrochozoa</taxon>
        <taxon>Mollusca</taxon>
        <taxon>Bivalvia</taxon>
        <taxon>Autobranchia</taxon>
        <taxon>Pteriomorphia</taxon>
        <taxon>Pterioida</taxon>
        <taxon>Pterioidea</taxon>
        <taxon>Pteriidae</taxon>
        <taxon>Pinctada</taxon>
    </lineage>
</organism>
<feature type="compositionally biased region" description="Basic and acidic residues" evidence="4">
    <location>
        <begin position="1333"/>
        <end position="1348"/>
    </location>
</feature>
<feature type="compositionally biased region" description="Polar residues" evidence="4">
    <location>
        <begin position="1680"/>
        <end position="1700"/>
    </location>
</feature>
<feature type="compositionally biased region" description="Polar residues" evidence="4">
    <location>
        <begin position="2188"/>
        <end position="2198"/>
    </location>
</feature>
<dbReference type="Pfam" id="PF12796">
    <property type="entry name" value="Ank_2"/>
    <property type="match status" value="1"/>
</dbReference>
<feature type="compositionally biased region" description="Polar residues" evidence="4">
    <location>
        <begin position="1708"/>
        <end position="1728"/>
    </location>
</feature>
<feature type="compositionally biased region" description="Polar residues" evidence="4">
    <location>
        <begin position="10"/>
        <end position="23"/>
    </location>
</feature>
<feature type="repeat" description="ANK" evidence="3">
    <location>
        <begin position="601"/>
        <end position="633"/>
    </location>
</feature>
<feature type="region of interest" description="Disordered" evidence="4">
    <location>
        <begin position="688"/>
        <end position="722"/>
    </location>
</feature>
<dbReference type="SMART" id="SM00248">
    <property type="entry name" value="ANK"/>
    <property type="match status" value="6"/>
</dbReference>
<feature type="region of interest" description="Disordered" evidence="4">
    <location>
        <begin position="1240"/>
        <end position="1292"/>
    </location>
</feature>
<feature type="compositionally biased region" description="Low complexity" evidence="4">
    <location>
        <begin position="1478"/>
        <end position="1499"/>
    </location>
</feature>
<evidence type="ECO:0000256" key="1">
    <source>
        <dbReference type="ARBA" id="ARBA00022737"/>
    </source>
</evidence>
<keyword evidence="1" id="KW-0677">Repeat</keyword>
<feature type="compositionally biased region" description="Polar residues" evidence="4">
    <location>
        <begin position="1240"/>
        <end position="1254"/>
    </location>
</feature>
<feature type="region of interest" description="Disordered" evidence="4">
    <location>
        <begin position="1819"/>
        <end position="1899"/>
    </location>
</feature>
<feature type="compositionally biased region" description="Basic and acidic residues" evidence="4">
    <location>
        <begin position="1062"/>
        <end position="1074"/>
    </location>
</feature>
<feature type="compositionally biased region" description="Low complexity" evidence="4">
    <location>
        <begin position="1622"/>
        <end position="1679"/>
    </location>
</feature>
<feature type="compositionally biased region" description="Polar residues" evidence="4">
    <location>
        <begin position="1418"/>
        <end position="1477"/>
    </location>
</feature>
<dbReference type="Gene3D" id="1.25.40.20">
    <property type="entry name" value="Ankyrin repeat-containing domain"/>
    <property type="match status" value="3"/>
</dbReference>
<feature type="compositionally biased region" description="Basic and acidic residues" evidence="4">
    <location>
        <begin position="1122"/>
        <end position="1143"/>
    </location>
</feature>
<feature type="region of interest" description="Disordered" evidence="4">
    <location>
        <begin position="2239"/>
        <end position="2263"/>
    </location>
</feature>
<sequence>MPELTEAEQGHTSRQGSGHRSSMTINKELQANRTRIGSAKYYDVASALLGKGKADLEELFLNAARDGDFDQIEHFLLRRSDVIISIDVKDKRTGNTALIWASKRGHTKIVQLLLRHGADITLRNYESVTAVEVASPAIKTLLLDSVDRSTESSHRLLLQAAWQGNVKVLRKLLTDNRVKDINCQNADGLTALLLVCRDIQLFERLSTQLNRQYNPVEVVEELLKHRANIHASDGDDKSCLHYAVQSKATQASLVVQTILSAGPNLGKSKATQASLIVQTILSAGPNLGKSKATHASLVVQTILSAGPNLGKSKATQASLVVQTILSAGPNLGKSKATQAYLVVQTILSAGPNLGKSKATQASLVVQTILSAGPNLGKSKATQASLVVQTILSAGPNLGKSKATQASLVVQTILSAGPNLGKSKATQASLVVQTILSAGPNLGKSKATQASLVVQTILSAGPNLGKSKATQASLVVQTILSAGPNLGKSKATQASLVVQTILSAGPSLGMSKATKFSLVVQTILSAGPNLGKSKATQASLVVQTILSAGPNLGKSKAIQVTLVVQTILSAGPSLDMLKATKFSLVVQTILSAGPSLDAKDKRLFAPIHCASQTGNVECLEVLLEGGSNVNHRGFNGTTPLHITAYNDHERAACCLLKHGADITMVDDTGLTALDLARGRKMKATLKEAWTEATQSRQSTNLGPLKTPGREDTRLSTDDNKRRKGEVIFDALPTNPFSNMKNVTNRGGKPVTRHLSLKEKASRAEESMMKDIENGEFKPSPYMKDGVRRLGLVRGQRTSPTPLPKVSSRERLPAISPSPDRMAGDRNTDSPAFNRNTRFRRSLEEGKLIHKNGKPATYPVPGSRPNRVSPLTIRDNTRTSPLTVRDNNRVSPVTVRDTTRISPLTILDDMDVDQCMQINRFQPPSPTPVNSKQVKFHRRAGSDSITTNTNDILESCTSFIHRGRSTSLSHSEDYSDHMTHHVTRYPQREATQYYPLSREPAQKSLYNHGDRCITKTTSEVILDLDRMGLINKCPQTPVQGVQLYPTSSKILPPTPTFANQGENTHLESKTMEDKSRRNSSSKEPSPRSDDEDAINDKEVKMAFSGTLELLRSRSIYKDEFVLEESRPRDLSLRSSSSEESHRSKASEASTSSGEVFVKGADTVIDRQDRGGIGDRKGGGIGPKKAGGKTNNVAKIASANQKPQGMGAEAKKGSVGVNNNASRPSALVTAFVPKQNQLLNNNSALKNKTESSQSKVTAKSAGENRNKITVHSQIPNDTEDKQNVPKNEKLSVKSSAVVQSKSGVLRIGPNAAGNKNPMQVVSSKLLSNVKEEIKRNKELADNGTDNDKKEEEMEVDREDEQEKVLAAKNKLTKSESNMMGIKQENAKTVEVARPKTQASAQNGAVVQKNGSVGQNKVIVASANQNSRNSTANKNSIIPPNKNTPSANQSTRNSNLSANQNNKSSVPSYLQPTRSSMTRDSSPNTARRTPATTRNSATTNTRSVSGNSTNKNLQSNVSKSGVSQNPVSANSKQTTFTSISKGSENDQTKNTSSSSVTTNTNTTAVNVTSAAAKSVTSSASQSKTTTIVVSSKPNASMSAGKSTKPITSSANSTNRTNVSPATKQPSVNVTSTLTSNSKSTSSVGSASKGKVNPASTSASRVGSSSGVSSASSQSGIKKSTSDSNISQPLSANTSGVSSTDTIVSGKTEVQKDSATIQKSNSTTKSDTQSNVSKEGVVKVPNFPYKPASAGKPPLVEIVTANSPRIPKSKCVDSEVVIPVQTPLIVNPFEELYKEQAAALEKENEKKGNAKGVSATSYGFVVGKPQMERSKTNVSVKSQGKGGKKGRDGKPTSATAKLGGVRRKGAKSKEGKGSDEGVSRPKSGKKRARSGKRRKKVPADVLSKQAAQPDIALISGIGWHLATKCIDTSDVIAVKTRGSHSSLSSIDSEDDLDNPTPRPERMLTEEDLQLLTSQDFHFPLNLDLDTPRNPDILVDTPAPGPSSAKYLPVNELLLHDSHSAANTPRFRQVKQTERVEHLPKMDYDGYRPMNLDLSQATLPAYLNPESLERDKWKNSLPSDVALLNMGVGADEIEVISNPELDKATAELHRQILLGKLTPIPESPSIKSSLPLHKTVEALQKFDRNVQGETLDNLLGLKPGEIPVSSRTDESDNLRSSAKNMQGQKYNGKEGARQRSSSSDQIQGKGSKENGVPAKQRSWSTSDGPIDSKEAVRLSIENIRAAIEKSKKTNEKKSSTKIRKSASDSKLVRRSVDVPKLDLSQVDHFTDRTDKDPGLRTGQSTRRERKFSETKSDEKNDDFVDDNLDEAIEDIMSNTMNSTSTLRSNKSYSTGSRSNTLTDADRQLIMKMTSNNESPFHAKANVSASASETSRKRHHSDSYDEAYCSTFHKP</sequence>
<dbReference type="PROSITE" id="PS50088">
    <property type="entry name" value="ANK_REPEAT"/>
    <property type="match status" value="3"/>
</dbReference>
<feature type="region of interest" description="Disordered" evidence="4">
    <location>
        <begin position="1043"/>
        <end position="1094"/>
    </location>
</feature>
<feature type="region of interest" description="Disordered" evidence="4">
    <location>
        <begin position="1418"/>
        <end position="1555"/>
    </location>
</feature>
<feature type="compositionally biased region" description="Polar residues" evidence="4">
    <location>
        <begin position="1500"/>
        <end position="1538"/>
    </location>
</feature>
<feature type="compositionally biased region" description="Basic and acidic residues" evidence="4">
    <location>
        <begin position="2300"/>
        <end position="2312"/>
    </location>
</feature>
<feature type="region of interest" description="Disordered" evidence="4">
    <location>
        <begin position="849"/>
        <end position="883"/>
    </location>
</feature>
<feature type="compositionally biased region" description="Low complexity" evidence="4">
    <location>
        <begin position="1544"/>
        <end position="1555"/>
    </location>
</feature>
<feature type="compositionally biased region" description="Basic residues" evidence="4">
    <location>
        <begin position="1877"/>
        <end position="1891"/>
    </location>
</feature>
<evidence type="ECO:0000256" key="4">
    <source>
        <dbReference type="SAM" id="MobiDB-lite"/>
    </source>
</evidence>
<feature type="compositionally biased region" description="Basic and acidic residues" evidence="4">
    <location>
        <begin position="1862"/>
        <end position="1874"/>
    </location>
</feature>
<feature type="region of interest" description="Disordered" evidence="4">
    <location>
        <begin position="1932"/>
        <end position="1954"/>
    </location>
</feature>
<feature type="repeat" description="ANK" evidence="3">
    <location>
        <begin position="93"/>
        <end position="125"/>
    </location>
</feature>
<evidence type="ECO:0000313" key="6">
    <source>
        <dbReference type="Proteomes" id="UP001186944"/>
    </source>
</evidence>
<feature type="region of interest" description="Disordered" evidence="4">
    <location>
        <begin position="1568"/>
        <end position="1730"/>
    </location>
</feature>
<keyword evidence="2 3" id="KW-0040">ANK repeat</keyword>
<feature type="region of interest" description="Disordered" evidence="4">
    <location>
        <begin position="2149"/>
        <end position="2220"/>
    </location>
</feature>
<proteinExistence type="predicted"/>
<feature type="region of interest" description="Disordered" evidence="4">
    <location>
        <begin position="1"/>
        <end position="23"/>
    </location>
</feature>
<dbReference type="InterPro" id="IPR002110">
    <property type="entry name" value="Ankyrin_rpt"/>
</dbReference>
<feature type="compositionally biased region" description="Basic and acidic residues" evidence="4">
    <location>
        <begin position="2239"/>
        <end position="2248"/>
    </location>
</feature>
<feature type="region of interest" description="Disordered" evidence="4">
    <location>
        <begin position="2330"/>
        <end position="2352"/>
    </location>
</feature>
<dbReference type="PROSITE" id="PS50297">
    <property type="entry name" value="ANK_REP_REGION"/>
    <property type="match status" value="3"/>
</dbReference>
<dbReference type="SUPFAM" id="SSF48403">
    <property type="entry name" value="Ankyrin repeat"/>
    <property type="match status" value="1"/>
</dbReference>
<dbReference type="PANTHER" id="PTHR24198">
    <property type="entry name" value="ANKYRIN REPEAT AND PROTEIN KINASE DOMAIN-CONTAINING PROTEIN"/>
    <property type="match status" value="1"/>
</dbReference>
<comment type="caution">
    <text evidence="5">The sequence shown here is derived from an EMBL/GenBank/DDBJ whole genome shotgun (WGS) entry which is preliminary data.</text>
</comment>
<feature type="compositionally biased region" description="Low complexity" evidence="4">
    <location>
        <begin position="1568"/>
        <end position="1582"/>
    </location>
</feature>